<feature type="transmembrane region" description="Helical" evidence="6">
    <location>
        <begin position="162"/>
        <end position="179"/>
    </location>
</feature>
<keyword evidence="4 6" id="KW-1133">Transmembrane helix</keyword>
<feature type="transmembrane region" description="Helical" evidence="6">
    <location>
        <begin position="199"/>
        <end position="222"/>
    </location>
</feature>
<feature type="transmembrane region" description="Helical" evidence="6">
    <location>
        <begin position="269"/>
        <end position="290"/>
    </location>
</feature>
<evidence type="ECO:0000313" key="7">
    <source>
        <dbReference type="EMBL" id="MFD1425887.1"/>
    </source>
</evidence>
<feature type="transmembrane region" description="Helical" evidence="6">
    <location>
        <begin position="365"/>
        <end position="385"/>
    </location>
</feature>
<dbReference type="RefSeq" id="WP_380162897.1">
    <property type="nucleotide sequence ID" value="NZ_JBHTNU010000002.1"/>
</dbReference>
<evidence type="ECO:0000256" key="5">
    <source>
        <dbReference type="ARBA" id="ARBA00023136"/>
    </source>
</evidence>
<reference evidence="8" key="1">
    <citation type="journal article" date="2019" name="Int. J. Syst. Evol. Microbiol.">
        <title>The Global Catalogue of Microorganisms (GCM) 10K type strain sequencing project: providing services to taxonomists for standard genome sequencing and annotation.</title>
        <authorList>
            <consortium name="The Broad Institute Genomics Platform"/>
            <consortium name="The Broad Institute Genome Sequencing Center for Infectious Disease"/>
            <person name="Wu L."/>
            <person name="Ma J."/>
        </authorList>
    </citation>
    <scope>NUCLEOTIDE SEQUENCE [LARGE SCALE GENOMIC DNA]</scope>
    <source>
        <strain evidence="8">S1</strain>
    </source>
</reference>
<comment type="subcellular location">
    <subcellularLocation>
        <location evidence="1">Cell membrane</location>
        <topology evidence="1">Multi-pass membrane protein</topology>
    </subcellularLocation>
</comment>
<dbReference type="PANTHER" id="PTHR43652">
    <property type="entry name" value="BASIC AMINO ACID ANTIPORTER YFCC-RELATED"/>
    <property type="match status" value="1"/>
</dbReference>
<evidence type="ECO:0000256" key="1">
    <source>
        <dbReference type="ARBA" id="ARBA00004651"/>
    </source>
</evidence>
<evidence type="ECO:0000256" key="3">
    <source>
        <dbReference type="ARBA" id="ARBA00022692"/>
    </source>
</evidence>
<dbReference type="Proteomes" id="UP001597282">
    <property type="component" value="Unassembled WGS sequence"/>
</dbReference>
<accession>A0ABW4C592</accession>
<feature type="transmembrane region" description="Helical" evidence="6">
    <location>
        <begin position="325"/>
        <end position="345"/>
    </location>
</feature>
<feature type="transmembrane region" description="Helical" evidence="6">
    <location>
        <begin position="392"/>
        <end position="409"/>
    </location>
</feature>
<feature type="transmembrane region" description="Helical" evidence="6">
    <location>
        <begin position="87"/>
        <end position="111"/>
    </location>
</feature>
<feature type="transmembrane region" description="Helical" evidence="6">
    <location>
        <begin position="453"/>
        <end position="475"/>
    </location>
</feature>
<dbReference type="EMBL" id="JBHTNU010000002">
    <property type="protein sequence ID" value="MFD1425887.1"/>
    <property type="molecule type" value="Genomic_DNA"/>
</dbReference>
<feature type="transmembrane region" description="Helical" evidence="6">
    <location>
        <begin position="296"/>
        <end position="313"/>
    </location>
</feature>
<keyword evidence="2" id="KW-1003">Cell membrane</keyword>
<evidence type="ECO:0000256" key="4">
    <source>
        <dbReference type="ARBA" id="ARBA00022989"/>
    </source>
</evidence>
<evidence type="ECO:0000313" key="8">
    <source>
        <dbReference type="Proteomes" id="UP001597282"/>
    </source>
</evidence>
<evidence type="ECO:0000256" key="2">
    <source>
        <dbReference type="ARBA" id="ARBA00022475"/>
    </source>
</evidence>
<dbReference type="PANTHER" id="PTHR43652:SF2">
    <property type="entry name" value="BASIC AMINO ACID ANTIPORTER YFCC-RELATED"/>
    <property type="match status" value="1"/>
</dbReference>
<feature type="transmembrane region" description="Helical" evidence="6">
    <location>
        <begin position="123"/>
        <end position="150"/>
    </location>
</feature>
<dbReference type="InterPro" id="IPR018385">
    <property type="entry name" value="C4_dicarb_anaerob_car-like"/>
</dbReference>
<keyword evidence="5 6" id="KW-0472">Membrane</keyword>
<proteinExistence type="predicted"/>
<organism evidence="7 8">
    <name type="scientific">Kroppenstedtia sanguinis</name>
    <dbReference type="NCBI Taxonomy" id="1380684"/>
    <lineage>
        <taxon>Bacteria</taxon>
        <taxon>Bacillati</taxon>
        <taxon>Bacillota</taxon>
        <taxon>Bacilli</taxon>
        <taxon>Bacillales</taxon>
        <taxon>Thermoactinomycetaceae</taxon>
        <taxon>Kroppenstedtia</taxon>
    </lineage>
</organism>
<keyword evidence="3 6" id="KW-0812">Transmembrane</keyword>
<evidence type="ECO:0000256" key="6">
    <source>
        <dbReference type="SAM" id="Phobius"/>
    </source>
</evidence>
<name>A0ABW4C592_9BACL</name>
<sequence length="478" mass="50986">MKTPIPNTVKNFSKKFSRPNPYVLLFSLLFLCAIATYLVPAGEFDRVQKGDISVTIPGSYHAVDPNPTGFIQFFTAIQTGMVDAAPLILLVLFTGGAMAVIEKTGALNAAILSLVNRLGNKEFLLIILVSGLFSFLGTVGVIVNSVIAFIPLGIMIARAMKLDALFGVALIYLGTYAGYNTTIATPSPLGLSQRIAELPLFSGIGFRIVIYLVTTVVTILYISRYARKIKGNPSASILGSDLFPASTGNEEQSEKALGNQTTFTLQQKLILSFAGLTLLSFIICTLLFKWTENEMAGIFIFIAIGVGLIARMGPNEIAKTFLQGCQGLINGALIIGMARSISVVLEDGKLLDTIVNHLAALLNPLTPTLGGIGMFLVSALLHFLISSGSGESVVLVPVLVPLADLLNITRQVAVEAVMLGEGLVNCMNPTSGVLMSILAISGISYGKWLRFILPLLAIWAVLDIVFLIIGISIGWGPY</sequence>
<dbReference type="InterPro" id="IPR051679">
    <property type="entry name" value="DASS-Related_Transporters"/>
</dbReference>
<protein>
    <submittedName>
        <fullName evidence="7">YfcC family protein</fullName>
    </submittedName>
</protein>
<comment type="caution">
    <text evidence="7">The sequence shown here is derived from an EMBL/GenBank/DDBJ whole genome shotgun (WGS) entry which is preliminary data.</text>
</comment>
<feature type="transmembrane region" description="Helical" evidence="6">
    <location>
        <begin position="429"/>
        <end position="446"/>
    </location>
</feature>
<dbReference type="Pfam" id="PF03606">
    <property type="entry name" value="DcuC"/>
    <property type="match status" value="1"/>
</dbReference>
<gene>
    <name evidence="7" type="ORF">ACFQ4Y_02915</name>
</gene>
<feature type="transmembrane region" description="Helical" evidence="6">
    <location>
        <begin position="20"/>
        <end position="39"/>
    </location>
</feature>
<keyword evidence="8" id="KW-1185">Reference proteome</keyword>